<gene>
    <name evidence="2" type="ORF">BRARA_H00336</name>
</gene>
<name>A0A397Y9F1_BRACM</name>
<protein>
    <recommendedName>
        <fullName evidence="1">HAT C-terminal dimerisation domain-containing protein</fullName>
    </recommendedName>
</protein>
<dbReference type="GO" id="GO:0046983">
    <property type="term" value="F:protein dimerization activity"/>
    <property type="evidence" value="ECO:0007669"/>
    <property type="project" value="InterPro"/>
</dbReference>
<sequence>MNHNMRLAIFSKLSPLKLLAVADTRFAFVMLKRLKLVKRGLEAMVISEEWSTYIEDDVGKATFVKGKILSDDWWEQVSYIIDYTRPIYEMIRFCDTDKPCLHLVYEMWDSMIEKVKSEIYKKEKRLVIEVSPFYTVVHEILVDRWAKNNTTLHCLAHSLNPRFYSDEWLSEDSTRLGLHRDLEVSSERMKCFRRLFPSIEDHLKVMDEYALFSMRTGHFEDLTCISMMFTMEPKKWWANFGAQTPFLQTLAFRLLGQPSSSSCYERNWSTYSFIHSLRRNKLNPSRAKDLVFLHNNLRFLSRNSKQYEEEKTKMWDVGGDDFDSMEDMRYLEFASLSLDEPKLENGLMDDWFVFYFT</sequence>
<dbReference type="EMBL" id="CM010635">
    <property type="protein sequence ID" value="RID49538.1"/>
    <property type="molecule type" value="Genomic_DNA"/>
</dbReference>
<dbReference type="PANTHER" id="PTHR32166:SF81">
    <property type="entry name" value="OS06G0658400 PROTEIN"/>
    <property type="match status" value="1"/>
</dbReference>
<reference evidence="2 3" key="1">
    <citation type="submission" date="2018-06" db="EMBL/GenBank/DDBJ databases">
        <title>WGS assembly of Brassica rapa FPsc.</title>
        <authorList>
            <person name="Bowman J."/>
            <person name="Kohchi T."/>
            <person name="Yamato K."/>
            <person name="Jenkins J."/>
            <person name="Shu S."/>
            <person name="Ishizaki K."/>
            <person name="Yamaoka S."/>
            <person name="Nishihama R."/>
            <person name="Nakamura Y."/>
            <person name="Berger F."/>
            <person name="Adam C."/>
            <person name="Aki S."/>
            <person name="Althoff F."/>
            <person name="Araki T."/>
            <person name="Arteaga-Vazquez M."/>
            <person name="Balasubrmanian S."/>
            <person name="Bauer D."/>
            <person name="Boehm C."/>
            <person name="Briginshaw L."/>
            <person name="Caballero-Perez J."/>
            <person name="Catarino B."/>
            <person name="Chen F."/>
            <person name="Chiyoda S."/>
            <person name="Chovatia M."/>
            <person name="Davies K."/>
            <person name="Delmans M."/>
            <person name="Demura T."/>
            <person name="Dierschke T."/>
            <person name="Dolan L."/>
            <person name="Dorantes-Acosta A."/>
            <person name="Eklund D."/>
            <person name="Florent S."/>
            <person name="Flores-Sandoval E."/>
            <person name="Fujiyama A."/>
            <person name="Fukuzawa H."/>
            <person name="Galik B."/>
            <person name="Grimanelli D."/>
            <person name="Grimwood J."/>
            <person name="Grossniklaus U."/>
            <person name="Hamada T."/>
            <person name="Haseloff J."/>
            <person name="Hetherington A."/>
            <person name="Higo A."/>
            <person name="Hirakawa Y."/>
            <person name="Hundley H."/>
            <person name="Ikeda Y."/>
            <person name="Inoue K."/>
            <person name="Inoue S."/>
            <person name="Ishida S."/>
            <person name="Jia Q."/>
            <person name="Kakita M."/>
            <person name="Kanazawa T."/>
            <person name="Kawai Y."/>
            <person name="Kawashima T."/>
            <person name="Kennedy M."/>
            <person name="Kinose K."/>
            <person name="Kinoshita T."/>
            <person name="Kohara Y."/>
            <person name="Koide E."/>
            <person name="Komatsu K."/>
            <person name="Kopischke S."/>
            <person name="Kubo M."/>
            <person name="Kyozuka J."/>
            <person name="Lagercrantz U."/>
            <person name="Lin S."/>
            <person name="Lindquist E."/>
            <person name="Lipzen A."/>
            <person name="Lu C."/>
            <person name="Luna E."/>
            <person name="Martienssen R."/>
            <person name="Minamino N."/>
            <person name="Mizutani M."/>
            <person name="Mizutani M."/>
            <person name="Mochizuki N."/>
            <person name="Monte I."/>
            <person name="Mosher R."/>
            <person name="Nagasaki H."/>
            <person name="Nakagami H."/>
            <person name="Naramoto S."/>
            <person name="Nishitani K."/>
            <person name="Ohtani M."/>
            <person name="Okamoto T."/>
            <person name="Okumura M."/>
            <person name="Phillips J."/>
            <person name="Pollak B."/>
            <person name="Reinders A."/>
            <person name="Roevekamp M."/>
            <person name="Sano R."/>
            <person name="Sawa S."/>
            <person name="Schmid M."/>
            <person name="Shirakawa M."/>
            <person name="Solano R."/>
            <person name="Spunde A."/>
            <person name="Suetsugu N."/>
            <person name="Sugano S."/>
            <person name="Sugiyama A."/>
            <person name="Sun R."/>
            <person name="Suzuki Y."/>
            <person name="Takenaka M."/>
            <person name="Takezawa D."/>
            <person name="Tomogane H."/>
            <person name="Tsuzuki M."/>
            <person name="Ueda T."/>
            <person name="Umeda M."/>
            <person name="Ward J."/>
            <person name="Watanabe Y."/>
            <person name="Yazaki K."/>
            <person name="Yokoyama R."/>
            <person name="Yoshitake Y."/>
            <person name="Yotsui I."/>
            <person name="Zachgo S."/>
            <person name="Schmutz J."/>
        </authorList>
    </citation>
    <scope>NUCLEOTIDE SEQUENCE [LARGE SCALE GENOMIC DNA]</scope>
    <source>
        <strain evidence="3">cv. B-3</strain>
    </source>
</reference>
<feature type="domain" description="HAT C-terminal dimerisation" evidence="1">
    <location>
        <begin position="230"/>
        <end position="297"/>
    </location>
</feature>
<dbReference type="AlphaFoldDB" id="A0A397Y9F1"/>
<dbReference type="SUPFAM" id="SSF53098">
    <property type="entry name" value="Ribonuclease H-like"/>
    <property type="match status" value="1"/>
</dbReference>
<proteinExistence type="predicted"/>
<evidence type="ECO:0000313" key="3">
    <source>
        <dbReference type="Proteomes" id="UP000264353"/>
    </source>
</evidence>
<organism evidence="2 3">
    <name type="scientific">Brassica campestris</name>
    <name type="common">Field mustard</name>
    <dbReference type="NCBI Taxonomy" id="3711"/>
    <lineage>
        <taxon>Eukaryota</taxon>
        <taxon>Viridiplantae</taxon>
        <taxon>Streptophyta</taxon>
        <taxon>Embryophyta</taxon>
        <taxon>Tracheophyta</taxon>
        <taxon>Spermatophyta</taxon>
        <taxon>Magnoliopsida</taxon>
        <taxon>eudicotyledons</taxon>
        <taxon>Gunneridae</taxon>
        <taxon>Pentapetalae</taxon>
        <taxon>rosids</taxon>
        <taxon>malvids</taxon>
        <taxon>Brassicales</taxon>
        <taxon>Brassicaceae</taxon>
        <taxon>Brassiceae</taxon>
        <taxon>Brassica</taxon>
    </lineage>
</organism>
<dbReference type="Pfam" id="PF05699">
    <property type="entry name" value="Dimer_Tnp_hAT"/>
    <property type="match status" value="1"/>
</dbReference>
<evidence type="ECO:0000259" key="1">
    <source>
        <dbReference type="Pfam" id="PF05699"/>
    </source>
</evidence>
<dbReference type="Proteomes" id="UP000264353">
    <property type="component" value="Chromosome A8"/>
</dbReference>
<dbReference type="InterPro" id="IPR012337">
    <property type="entry name" value="RNaseH-like_sf"/>
</dbReference>
<dbReference type="PANTHER" id="PTHR32166">
    <property type="entry name" value="OSJNBA0013A04.12 PROTEIN"/>
    <property type="match status" value="1"/>
</dbReference>
<evidence type="ECO:0000313" key="2">
    <source>
        <dbReference type="EMBL" id="RID49538.1"/>
    </source>
</evidence>
<accession>A0A397Y9F1</accession>
<dbReference type="InterPro" id="IPR008906">
    <property type="entry name" value="HATC_C_dom"/>
</dbReference>